<evidence type="ECO:0000256" key="7">
    <source>
        <dbReference type="ARBA" id="ARBA00022713"/>
    </source>
</evidence>
<evidence type="ECO:0000256" key="22">
    <source>
        <dbReference type="ARBA" id="ARBA00038763"/>
    </source>
</evidence>
<feature type="domain" description="C-type lectin" evidence="25">
    <location>
        <begin position="440"/>
        <end position="551"/>
    </location>
</feature>
<feature type="region of interest" description="Disordered" evidence="24">
    <location>
        <begin position="64"/>
        <end position="135"/>
    </location>
</feature>
<dbReference type="AlphaFoldDB" id="A0A4U1FJY1"/>
<evidence type="ECO:0000256" key="6">
    <source>
        <dbReference type="ARBA" id="ARBA00022588"/>
    </source>
</evidence>
<keyword evidence="13" id="KW-0180">Complement pathway</keyword>
<keyword evidence="3" id="KW-0767">Surface film</keyword>
<dbReference type="GO" id="GO:0005771">
    <property type="term" value="C:multivesicular body"/>
    <property type="evidence" value="ECO:0007669"/>
    <property type="project" value="TreeGrafter"/>
</dbReference>
<evidence type="ECO:0000256" key="9">
    <source>
        <dbReference type="ARBA" id="ARBA00022734"/>
    </source>
</evidence>
<feature type="domain" description="C-type lectin" evidence="25">
    <location>
        <begin position="176"/>
        <end position="282"/>
    </location>
</feature>
<keyword evidence="7" id="KW-0305">Gaseous exchange</keyword>
<keyword evidence="6" id="KW-0399">Innate immunity</keyword>
<dbReference type="InterPro" id="IPR033990">
    <property type="entry name" value="Collectin_CTLD"/>
</dbReference>
<name>A0A4U1FJY1_MONMO</name>
<dbReference type="Gene3D" id="3.10.100.10">
    <property type="entry name" value="Mannose-Binding Protein A, subunit A"/>
    <property type="match status" value="2"/>
</dbReference>
<evidence type="ECO:0000256" key="8">
    <source>
        <dbReference type="ARBA" id="ARBA00022729"/>
    </source>
</evidence>
<organism evidence="26 27">
    <name type="scientific">Monodon monoceros</name>
    <name type="common">Narwhal</name>
    <name type="synonym">Ceratodon monodon</name>
    <dbReference type="NCBI Taxonomy" id="40151"/>
    <lineage>
        <taxon>Eukaryota</taxon>
        <taxon>Metazoa</taxon>
        <taxon>Chordata</taxon>
        <taxon>Craniata</taxon>
        <taxon>Vertebrata</taxon>
        <taxon>Euteleostomi</taxon>
        <taxon>Mammalia</taxon>
        <taxon>Eutheria</taxon>
        <taxon>Laurasiatheria</taxon>
        <taxon>Artiodactyla</taxon>
        <taxon>Whippomorpha</taxon>
        <taxon>Cetacea</taxon>
        <taxon>Odontoceti</taxon>
        <taxon>Monodontidae</taxon>
        <taxon>Monodon</taxon>
    </lineage>
</organism>
<keyword evidence="10" id="KW-0677">Repeat</keyword>
<dbReference type="SMART" id="SM00034">
    <property type="entry name" value="CLECT"/>
    <property type="match status" value="2"/>
</dbReference>
<comment type="subunit">
    <text evidence="22">Oligomeric complex of 6 set of homotrimers.</text>
</comment>
<dbReference type="Pfam" id="PF00059">
    <property type="entry name" value="Lectin_C"/>
    <property type="match status" value="2"/>
</dbReference>
<comment type="similarity">
    <text evidence="21">Belongs to the SFTPA family.</text>
</comment>
<evidence type="ECO:0000256" key="3">
    <source>
        <dbReference type="ARBA" id="ARBA00022439"/>
    </source>
</evidence>
<evidence type="ECO:0000256" key="21">
    <source>
        <dbReference type="ARBA" id="ARBA00038230"/>
    </source>
</evidence>
<dbReference type="GO" id="GO:0005581">
    <property type="term" value="C:collagen trimer"/>
    <property type="evidence" value="ECO:0007669"/>
    <property type="project" value="UniProtKB-KW"/>
</dbReference>
<keyword evidence="19" id="KW-0379">Hydroxylation</keyword>
<keyword evidence="8" id="KW-0732">Signal</keyword>
<evidence type="ECO:0000256" key="4">
    <source>
        <dbReference type="ARBA" id="ARBA00022525"/>
    </source>
</evidence>
<comment type="function">
    <text evidence="20">In presence of calcium ions, it binds to surfactant phospholipids and contributes to lower the surface tension at the air-liquid interface in the alveoli of the mammalian lung and is essential for normal respiration. Enhances the expression of MYO18A/SP-R210 on alveolar macrophages.</text>
</comment>
<reference evidence="27" key="1">
    <citation type="journal article" date="2019" name="IScience">
        <title>Narwhal Genome Reveals Long-Term Low Genetic Diversity despite Current Large Abundance Size.</title>
        <authorList>
            <person name="Westbury M.V."/>
            <person name="Petersen B."/>
            <person name="Garde E."/>
            <person name="Heide-Jorgensen M.P."/>
            <person name="Lorenzen E.D."/>
        </authorList>
    </citation>
    <scope>NUCLEOTIDE SEQUENCE [LARGE SCALE GENOMIC DNA]</scope>
</reference>
<evidence type="ECO:0000313" key="27">
    <source>
        <dbReference type="Proteomes" id="UP000308365"/>
    </source>
</evidence>
<keyword evidence="9" id="KW-0430">Lectin</keyword>
<dbReference type="GO" id="GO:0001867">
    <property type="term" value="P:complement activation, lectin pathway"/>
    <property type="evidence" value="ECO:0007669"/>
    <property type="project" value="UniProtKB-KW"/>
</dbReference>
<evidence type="ECO:0000259" key="25">
    <source>
        <dbReference type="PROSITE" id="PS50041"/>
    </source>
</evidence>
<keyword evidence="17" id="KW-1015">Disulfide bond</keyword>
<evidence type="ECO:0000256" key="11">
    <source>
        <dbReference type="ARBA" id="ARBA00022837"/>
    </source>
</evidence>
<keyword evidence="16" id="KW-1018">Complement activation lectin pathway</keyword>
<dbReference type="Proteomes" id="UP000308365">
    <property type="component" value="Unassembled WGS sequence"/>
</dbReference>
<evidence type="ECO:0000256" key="16">
    <source>
        <dbReference type="ARBA" id="ARBA00023153"/>
    </source>
</evidence>
<dbReference type="FunFam" id="3.10.100.10:FF:000088">
    <property type="entry name" value="Mannose-binding protein A"/>
    <property type="match status" value="1"/>
</dbReference>
<dbReference type="InterPro" id="IPR016186">
    <property type="entry name" value="C-type_lectin-like/link_sf"/>
</dbReference>
<evidence type="ECO:0000256" key="13">
    <source>
        <dbReference type="ARBA" id="ARBA00022875"/>
    </source>
</evidence>
<evidence type="ECO:0000256" key="1">
    <source>
        <dbReference type="ARBA" id="ARBA00004364"/>
    </source>
</evidence>
<evidence type="ECO:0000313" key="26">
    <source>
        <dbReference type="EMBL" id="TKC50302.1"/>
    </source>
</evidence>
<comment type="caution">
    <text evidence="26">The sequence shown here is derived from an EMBL/GenBank/DDBJ whole genome shotgun (WGS) entry which is preliminary data.</text>
</comment>
<evidence type="ECO:0000256" key="23">
    <source>
        <dbReference type="ARBA" id="ARBA00041095"/>
    </source>
</evidence>
<dbReference type="PANTHER" id="PTHR24024">
    <property type="entry name" value="PULMONARY SURFACTANT-ASSOCIATED PROTEIN A"/>
    <property type="match status" value="1"/>
</dbReference>
<feature type="compositionally biased region" description="Basic and acidic residues" evidence="24">
    <location>
        <begin position="77"/>
        <end position="86"/>
    </location>
</feature>
<dbReference type="PROSITE" id="PS50041">
    <property type="entry name" value="C_TYPE_LECTIN_2"/>
    <property type="match status" value="2"/>
</dbReference>
<proteinExistence type="inferred from homology"/>
<dbReference type="InterPro" id="IPR008160">
    <property type="entry name" value="Collagen"/>
</dbReference>
<keyword evidence="11" id="KW-0106">Calcium</keyword>
<keyword evidence="14" id="KW-0465">Mannose-binding</keyword>
<keyword evidence="4" id="KW-0964">Secreted</keyword>
<evidence type="ECO:0000256" key="19">
    <source>
        <dbReference type="ARBA" id="ARBA00023278"/>
    </source>
</evidence>
<dbReference type="GO" id="GO:0007585">
    <property type="term" value="P:respiratory gaseous exchange by respiratory system"/>
    <property type="evidence" value="ECO:0007669"/>
    <property type="project" value="UniProtKB-KW"/>
</dbReference>
<dbReference type="GO" id="GO:0005537">
    <property type="term" value="F:D-mannose binding"/>
    <property type="evidence" value="ECO:0007669"/>
    <property type="project" value="UniProtKB-KW"/>
</dbReference>
<feature type="compositionally biased region" description="Basic and acidic residues" evidence="24">
    <location>
        <begin position="353"/>
        <end position="365"/>
    </location>
</feature>
<comment type="subcellular location">
    <subcellularLocation>
        <location evidence="2">Secreted</location>
        <location evidence="2">Extracellular space</location>
        <location evidence="2">Extracellular matrix</location>
    </subcellularLocation>
    <subcellularLocation>
        <location evidence="1">Secreted</location>
        <location evidence="1">Extracellular space</location>
        <location evidence="1">Surface film</location>
    </subcellularLocation>
</comment>
<evidence type="ECO:0000256" key="2">
    <source>
        <dbReference type="ARBA" id="ARBA00004498"/>
    </source>
</evidence>
<evidence type="ECO:0000256" key="20">
    <source>
        <dbReference type="ARBA" id="ARBA00037480"/>
    </source>
</evidence>
<dbReference type="InterPro" id="IPR016187">
    <property type="entry name" value="CTDL_fold"/>
</dbReference>
<evidence type="ECO:0000256" key="10">
    <source>
        <dbReference type="ARBA" id="ARBA00022737"/>
    </source>
</evidence>
<dbReference type="GO" id="GO:0046872">
    <property type="term" value="F:metal ion binding"/>
    <property type="evidence" value="ECO:0007669"/>
    <property type="project" value="UniProtKB-KW"/>
</dbReference>
<sequence length="554" mass="58552">MCLNLDKARQGETLANASGGPQPFPSTEGAAGAGTMLLCSLTLTLIWMVVSGLECNMKEVCLGSRGVPGTPGSHGLPGRDGRDGIKGDPGPPGTEPHGPPGGMPGPPGRDGMIGAPGFTGERGEKGEPGERGPPGLPAYLDEELQSTLLEISHQILKTMRVLSLQGSMLAAGEKVFSTNGQSVNFDAIRELCARAGGRIAAPRSLEGNEAIASIVKKHSTYAYLGLAEGPTAGDFHYLDGTPASYTNRYPGEPGGRGKEKCVEMYTDGQWNDKNCLQSRLAIYLAVLRKRNDRWVDFWEIPNVRTMFLFLSLPGLLLCVVTASCSETKACEDAQKTCSVVTCGIPVTNGTPGRDGRDGPKGEKGEPGPGLRGLQGPPGKMGPQGNIGNPGLPGQKGHKGDRGDSSVAEAKLADLEGQIRSLKSQLDYVKKLQSFSLGKKSGKMLYVTNGEKMPFSKVKALCAELGATVATPKNAEENKAIQDMAPDIAFLGITDEVTEGQFMYVTGGRMGYSNWKKNEPNNQGSGEDCVLLLRDGLWNDISCSSSFLAICEFPA</sequence>
<dbReference type="FunFam" id="3.10.100.10:FF:000056">
    <property type="entry name" value="Pulmonary surfactant-associated protein A"/>
    <property type="match status" value="1"/>
</dbReference>
<keyword evidence="12" id="KW-0391">Immunity</keyword>
<accession>A0A4U1FJY1</accession>
<feature type="compositionally biased region" description="Pro residues" evidence="24">
    <location>
        <begin position="89"/>
        <end position="107"/>
    </location>
</feature>
<gene>
    <name evidence="26" type="ORF">EI555_019523</name>
</gene>
<dbReference type="Pfam" id="PF01391">
    <property type="entry name" value="Collagen"/>
    <property type="match status" value="1"/>
</dbReference>
<keyword evidence="15" id="KW-0176">Collagen</keyword>
<dbReference type="InterPro" id="IPR051077">
    <property type="entry name" value="Ca-dependent_lectin"/>
</dbReference>
<dbReference type="SUPFAM" id="SSF57944">
    <property type="entry name" value="Triple coiled coil domain of C-type lectins"/>
    <property type="match status" value="1"/>
</dbReference>
<dbReference type="InterPro" id="IPR001304">
    <property type="entry name" value="C-type_lectin-like"/>
</dbReference>
<dbReference type="SUPFAM" id="SSF56436">
    <property type="entry name" value="C-type lectin-like"/>
    <property type="match status" value="2"/>
</dbReference>
<protein>
    <recommendedName>
        <fullName evidence="23">Pulmonary surfactant-associated protein A</fullName>
    </recommendedName>
</protein>
<evidence type="ECO:0000256" key="24">
    <source>
        <dbReference type="SAM" id="MobiDB-lite"/>
    </source>
</evidence>
<keyword evidence="5" id="KW-0272">Extracellular matrix</keyword>
<dbReference type="GO" id="GO:0005615">
    <property type="term" value="C:extracellular space"/>
    <property type="evidence" value="ECO:0007669"/>
    <property type="project" value="UniProtKB-ARBA"/>
</dbReference>
<evidence type="ECO:0000256" key="17">
    <source>
        <dbReference type="ARBA" id="ARBA00023157"/>
    </source>
</evidence>
<dbReference type="EMBL" id="RWIC01000089">
    <property type="protein sequence ID" value="TKC50302.1"/>
    <property type="molecule type" value="Genomic_DNA"/>
</dbReference>
<feature type="region of interest" description="Disordered" evidence="24">
    <location>
        <begin position="348"/>
        <end position="405"/>
    </location>
</feature>
<evidence type="ECO:0000256" key="18">
    <source>
        <dbReference type="ARBA" id="ARBA00023180"/>
    </source>
</evidence>
<evidence type="ECO:0000256" key="15">
    <source>
        <dbReference type="ARBA" id="ARBA00023119"/>
    </source>
</evidence>
<dbReference type="GO" id="GO:0006958">
    <property type="term" value="P:complement activation, classical pathway"/>
    <property type="evidence" value="ECO:0007669"/>
    <property type="project" value="UniProtKB-KW"/>
</dbReference>
<dbReference type="PROSITE" id="PS00615">
    <property type="entry name" value="C_TYPE_LECTIN_1"/>
    <property type="match status" value="1"/>
</dbReference>
<feature type="compositionally biased region" description="Basic and acidic residues" evidence="24">
    <location>
        <begin position="121"/>
        <end position="130"/>
    </location>
</feature>
<dbReference type="PANTHER" id="PTHR24024:SF35">
    <property type="entry name" value="MANNOSE-BINDING PROTEIN A"/>
    <property type="match status" value="1"/>
</dbReference>
<evidence type="ECO:0000256" key="12">
    <source>
        <dbReference type="ARBA" id="ARBA00022859"/>
    </source>
</evidence>
<evidence type="ECO:0000256" key="5">
    <source>
        <dbReference type="ARBA" id="ARBA00022530"/>
    </source>
</evidence>
<dbReference type="CDD" id="cd03591">
    <property type="entry name" value="CLECT_collectin_like"/>
    <property type="match status" value="1"/>
</dbReference>
<dbReference type="InterPro" id="IPR018378">
    <property type="entry name" value="C-type_lectin_CS"/>
</dbReference>
<keyword evidence="18" id="KW-0325">Glycoprotein</keyword>
<evidence type="ECO:0000256" key="14">
    <source>
        <dbReference type="ARBA" id="ARBA00023035"/>
    </source>
</evidence>